<dbReference type="Gene3D" id="1.10.287.470">
    <property type="entry name" value="Helix hairpin bin"/>
    <property type="match status" value="1"/>
</dbReference>
<dbReference type="PANTHER" id="PTHR30469">
    <property type="entry name" value="MULTIDRUG RESISTANCE PROTEIN MDTA"/>
    <property type="match status" value="1"/>
</dbReference>
<dbReference type="InterPro" id="IPR058627">
    <property type="entry name" value="MdtA-like_C"/>
</dbReference>
<organism evidence="5 6">
    <name type="scientific">Rhodothalassium salexigens DSM 2132</name>
    <dbReference type="NCBI Taxonomy" id="1188247"/>
    <lineage>
        <taxon>Bacteria</taxon>
        <taxon>Pseudomonadati</taxon>
        <taxon>Pseudomonadota</taxon>
        <taxon>Alphaproteobacteria</taxon>
        <taxon>Rhodothalassiales</taxon>
        <taxon>Rhodothalassiaceae</taxon>
        <taxon>Rhodothalassium</taxon>
    </lineage>
</organism>
<evidence type="ECO:0000313" key="6">
    <source>
        <dbReference type="Proteomes" id="UP000295399"/>
    </source>
</evidence>
<dbReference type="SUPFAM" id="SSF111369">
    <property type="entry name" value="HlyD-like secretion proteins"/>
    <property type="match status" value="1"/>
</dbReference>
<feature type="domain" description="Multidrug resistance protein MdtA-like C-terminal permuted SH3" evidence="4">
    <location>
        <begin position="287"/>
        <end position="346"/>
    </location>
</feature>
<dbReference type="Proteomes" id="UP000295399">
    <property type="component" value="Unassembled WGS sequence"/>
</dbReference>
<name>A0A4R2P630_RHOSA</name>
<dbReference type="GO" id="GO:0015562">
    <property type="term" value="F:efflux transmembrane transporter activity"/>
    <property type="evidence" value="ECO:0007669"/>
    <property type="project" value="TreeGrafter"/>
</dbReference>
<evidence type="ECO:0000259" key="4">
    <source>
        <dbReference type="Pfam" id="PF25967"/>
    </source>
</evidence>
<dbReference type="GO" id="GO:1990281">
    <property type="term" value="C:efflux pump complex"/>
    <property type="evidence" value="ECO:0007669"/>
    <property type="project" value="TreeGrafter"/>
</dbReference>
<keyword evidence="2" id="KW-0175">Coiled coil</keyword>
<dbReference type="Gene3D" id="2.40.50.100">
    <property type="match status" value="1"/>
</dbReference>
<dbReference type="Gene3D" id="2.40.420.20">
    <property type="match status" value="1"/>
</dbReference>
<evidence type="ECO:0000256" key="3">
    <source>
        <dbReference type="SAM" id="SignalP"/>
    </source>
</evidence>
<proteinExistence type="inferred from homology"/>
<evidence type="ECO:0000256" key="1">
    <source>
        <dbReference type="ARBA" id="ARBA00009477"/>
    </source>
</evidence>
<reference evidence="5 6" key="1">
    <citation type="submission" date="2019-03" db="EMBL/GenBank/DDBJ databases">
        <title>Genomic Encyclopedia of Type Strains, Phase IV (KMG-IV): sequencing the most valuable type-strain genomes for metagenomic binning, comparative biology and taxonomic classification.</title>
        <authorList>
            <person name="Goeker M."/>
        </authorList>
    </citation>
    <scope>NUCLEOTIDE SEQUENCE [LARGE SCALE GENOMIC DNA]</scope>
    <source>
        <strain evidence="5 6">DSM 2132</strain>
    </source>
</reference>
<dbReference type="InParanoid" id="A0A4R2P630"/>
<feature type="signal peptide" evidence="3">
    <location>
        <begin position="1"/>
        <end position="23"/>
    </location>
</feature>
<keyword evidence="3" id="KW-0732">Signal</keyword>
<dbReference type="OrthoDB" id="9813967at2"/>
<comment type="similarity">
    <text evidence="1">Belongs to the membrane fusion protein (MFP) (TC 8.A.1) family.</text>
</comment>
<dbReference type="EMBL" id="SLXO01000015">
    <property type="protein sequence ID" value="TCP30167.1"/>
    <property type="molecule type" value="Genomic_DNA"/>
</dbReference>
<dbReference type="NCBIfam" id="TIGR01730">
    <property type="entry name" value="RND_mfp"/>
    <property type="match status" value="1"/>
</dbReference>
<keyword evidence="6" id="KW-1185">Reference proteome</keyword>
<accession>A0A4R2P630</accession>
<evidence type="ECO:0000313" key="5">
    <source>
        <dbReference type="EMBL" id="TCP30167.1"/>
    </source>
</evidence>
<dbReference type="PANTHER" id="PTHR30469:SF20">
    <property type="entry name" value="EFFLUX RND TRANSPORTER PERIPLASMIC ADAPTOR SUBUNIT"/>
    <property type="match status" value="1"/>
</dbReference>
<protein>
    <submittedName>
        <fullName evidence="5">RND family efflux transporter MFP subunit</fullName>
    </submittedName>
</protein>
<dbReference type="Gene3D" id="2.40.30.170">
    <property type="match status" value="1"/>
</dbReference>
<dbReference type="RefSeq" id="WP_132709535.1">
    <property type="nucleotide sequence ID" value="NZ_JACIGF010000015.1"/>
</dbReference>
<dbReference type="Pfam" id="PF25967">
    <property type="entry name" value="RND-MFP_C"/>
    <property type="match status" value="1"/>
</dbReference>
<evidence type="ECO:0000256" key="2">
    <source>
        <dbReference type="SAM" id="Coils"/>
    </source>
</evidence>
<sequence>MNRTISIRLGLVALAAATLGACGDQGEPGAEASASAPPRPAKVMTVSDAGVARARRFTARVEAVQTVDLSFQVGGRLVELPILEGRVVEAGGLIARLDQADFERAVREAEVTLSLRRKEYARKEELNARNVVSDQALDEAEAARDLAEVALDNARQRLDYTTIAAPFDALISQRLVDNYTNVQLGEPVARVQDVSELRLVFDVPEALVATVTKGRVAGVEAEFAFAPGQRFPLVYRENATEPNDATQTYRVEFAMARPDNGLTILPGMTGTVIVHLLPADSEPGARVMVPVSALGSTAEGSFRVWLVDDENRVRPRAVTVGPVIGAQAAVTGGLSGGERIVTAGVQALRDGMEIRPRDGIGQ</sequence>
<dbReference type="PROSITE" id="PS51257">
    <property type="entry name" value="PROKAR_LIPOPROTEIN"/>
    <property type="match status" value="1"/>
</dbReference>
<gene>
    <name evidence="5" type="ORF">EV659_11522</name>
</gene>
<feature type="chain" id="PRO_5020322690" evidence="3">
    <location>
        <begin position="24"/>
        <end position="362"/>
    </location>
</feature>
<dbReference type="InterPro" id="IPR006143">
    <property type="entry name" value="RND_pump_MFP"/>
</dbReference>
<feature type="coiled-coil region" evidence="2">
    <location>
        <begin position="123"/>
        <end position="157"/>
    </location>
</feature>
<dbReference type="AlphaFoldDB" id="A0A4R2P630"/>
<comment type="caution">
    <text evidence="5">The sequence shown here is derived from an EMBL/GenBank/DDBJ whole genome shotgun (WGS) entry which is preliminary data.</text>
</comment>